<comment type="caution">
    <text evidence="2">The sequence shown here is derived from an EMBL/GenBank/DDBJ whole genome shotgun (WGS) entry which is preliminary data.</text>
</comment>
<proteinExistence type="predicted"/>
<dbReference type="EMBL" id="JAQOSK010000003">
    <property type="protein sequence ID" value="MDC2954997.1"/>
    <property type="molecule type" value="Genomic_DNA"/>
</dbReference>
<keyword evidence="1" id="KW-0472">Membrane</keyword>
<keyword evidence="1" id="KW-0812">Transmembrane</keyword>
<organism evidence="2 3">
    <name type="scientific">Streptomyces gilvifuscus</name>
    <dbReference type="NCBI Taxonomy" id="1550617"/>
    <lineage>
        <taxon>Bacteria</taxon>
        <taxon>Bacillati</taxon>
        <taxon>Actinomycetota</taxon>
        <taxon>Actinomycetes</taxon>
        <taxon>Kitasatosporales</taxon>
        <taxon>Streptomycetaceae</taxon>
        <taxon>Streptomyces</taxon>
    </lineage>
</organism>
<gene>
    <name evidence="2" type="ORF">PO587_11020</name>
</gene>
<protein>
    <submittedName>
        <fullName evidence="2">Uncharacterized protein</fullName>
    </submittedName>
</protein>
<dbReference type="Proteomes" id="UP001221328">
    <property type="component" value="Unassembled WGS sequence"/>
</dbReference>
<keyword evidence="1" id="KW-1133">Transmembrane helix</keyword>
<sequence length="77" mass="7890">MMMSLPARVGAALGAAAGFVLVVTRGGPSVWVVTGLTVGVLALVGVVLFVPSETPARRLGQLIRAWRHPSAPDRGAT</sequence>
<reference evidence="2 3" key="1">
    <citation type="journal article" date="2015" name="Int. J. Syst. Evol. Microbiol.">
        <title>Streptomyces gilvifuscus sp. nov., an actinomycete that produces antibacterial compounds isolated from soil.</title>
        <authorList>
            <person name="Nguyen T.M."/>
            <person name="Kim J."/>
        </authorList>
    </citation>
    <scope>NUCLEOTIDE SEQUENCE [LARGE SCALE GENOMIC DNA]</scope>
    <source>
        <strain evidence="2 3">T113</strain>
    </source>
</reference>
<accession>A0ABT5FR43</accession>
<keyword evidence="3" id="KW-1185">Reference proteome</keyword>
<dbReference type="RefSeq" id="WP_272175051.1">
    <property type="nucleotide sequence ID" value="NZ_JAQOSK010000003.1"/>
</dbReference>
<feature type="transmembrane region" description="Helical" evidence="1">
    <location>
        <begin position="28"/>
        <end position="50"/>
    </location>
</feature>
<evidence type="ECO:0000313" key="2">
    <source>
        <dbReference type="EMBL" id="MDC2954997.1"/>
    </source>
</evidence>
<evidence type="ECO:0000256" key="1">
    <source>
        <dbReference type="SAM" id="Phobius"/>
    </source>
</evidence>
<evidence type="ECO:0000313" key="3">
    <source>
        <dbReference type="Proteomes" id="UP001221328"/>
    </source>
</evidence>
<name>A0ABT5FR43_9ACTN</name>